<keyword evidence="4" id="KW-0808">Transferase</keyword>
<feature type="transmembrane region" description="Helical" evidence="8">
    <location>
        <begin position="122"/>
        <end position="139"/>
    </location>
</feature>
<evidence type="ECO:0000256" key="6">
    <source>
        <dbReference type="ARBA" id="ARBA00022989"/>
    </source>
</evidence>
<evidence type="ECO:0000256" key="2">
    <source>
        <dbReference type="ARBA" id="ARBA00005179"/>
    </source>
</evidence>
<keyword evidence="5 8" id="KW-0812">Transmembrane</keyword>
<dbReference type="InterPro" id="IPR032805">
    <property type="entry name" value="Wax_synthase_dom"/>
</dbReference>
<dbReference type="Pfam" id="PF13813">
    <property type="entry name" value="MBOAT_2"/>
    <property type="match status" value="1"/>
</dbReference>
<comment type="pathway">
    <text evidence="2">Secondary metabolite biosynthesis.</text>
</comment>
<keyword evidence="6 8" id="KW-1133">Transmembrane helix</keyword>
<comment type="subcellular location">
    <subcellularLocation>
        <location evidence="1">Membrane</location>
        <topology evidence="1">Multi-pass membrane protein</topology>
    </subcellularLocation>
</comment>
<reference evidence="10" key="1">
    <citation type="journal article" date="2020" name="Microb. Genom.">
        <title>Genetic diversity of clinical and environmental Mucorales isolates obtained from an investigation of mucormycosis cases among solid organ transplant recipients.</title>
        <authorList>
            <person name="Nguyen M.H."/>
            <person name="Kaul D."/>
            <person name="Muto C."/>
            <person name="Cheng S.J."/>
            <person name="Richter R.A."/>
            <person name="Bruno V.M."/>
            <person name="Liu G."/>
            <person name="Beyhan S."/>
            <person name="Sundermann A.J."/>
            <person name="Mounaud S."/>
            <person name="Pasculle A.W."/>
            <person name="Nierman W.C."/>
            <person name="Driscoll E."/>
            <person name="Cumbie R."/>
            <person name="Clancy C.J."/>
            <person name="Dupont C.L."/>
        </authorList>
    </citation>
    <scope>NUCLEOTIDE SEQUENCE</scope>
    <source>
        <strain evidence="10">GL16</strain>
    </source>
</reference>
<dbReference type="OrthoDB" id="1077582at2759"/>
<feature type="domain" description="Wax synthase" evidence="9">
    <location>
        <begin position="2"/>
        <end position="90"/>
    </location>
</feature>
<evidence type="ECO:0000256" key="8">
    <source>
        <dbReference type="SAM" id="Phobius"/>
    </source>
</evidence>
<organism evidence="10 11">
    <name type="scientific">Rhizopus oryzae</name>
    <name type="common">Mucormycosis agent</name>
    <name type="synonym">Rhizopus arrhizus var. delemar</name>
    <dbReference type="NCBI Taxonomy" id="64495"/>
    <lineage>
        <taxon>Eukaryota</taxon>
        <taxon>Fungi</taxon>
        <taxon>Fungi incertae sedis</taxon>
        <taxon>Mucoromycota</taxon>
        <taxon>Mucoromycotina</taxon>
        <taxon>Mucoromycetes</taxon>
        <taxon>Mucorales</taxon>
        <taxon>Mucorineae</taxon>
        <taxon>Rhizopodaceae</taxon>
        <taxon>Rhizopus</taxon>
    </lineage>
</organism>
<accession>A0A9P7CEZ3</accession>
<proteinExistence type="inferred from homology"/>
<evidence type="ECO:0000256" key="4">
    <source>
        <dbReference type="ARBA" id="ARBA00022679"/>
    </source>
</evidence>
<comment type="similarity">
    <text evidence="3">Belongs to the wax synthase family.</text>
</comment>
<dbReference type="GO" id="GO:0016020">
    <property type="term" value="C:membrane"/>
    <property type="evidence" value="ECO:0007669"/>
    <property type="project" value="UniProtKB-SubCell"/>
</dbReference>
<gene>
    <name evidence="10" type="ORF">G6F51_002876</name>
</gene>
<evidence type="ECO:0000313" key="10">
    <source>
        <dbReference type="EMBL" id="KAG1549732.1"/>
    </source>
</evidence>
<evidence type="ECO:0000256" key="3">
    <source>
        <dbReference type="ARBA" id="ARBA00007282"/>
    </source>
</evidence>
<name>A0A9P7CEZ3_RHIOR</name>
<evidence type="ECO:0000256" key="5">
    <source>
        <dbReference type="ARBA" id="ARBA00022692"/>
    </source>
</evidence>
<dbReference type="Proteomes" id="UP000717996">
    <property type="component" value="Unassembled WGS sequence"/>
</dbReference>
<comment type="caution">
    <text evidence="10">The sequence shown here is derived from an EMBL/GenBank/DDBJ whole genome shotgun (WGS) entry which is preliminary data.</text>
</comment>
<feature type="transmembrane region" description="Helical" evidence="8">
    <location>
        <begin position="45"/>
        <end position="62"/>
    </location>
</feature>
<evidence type="ECO:0000256" key="1">
    <source>
        <dbReference type="ARBA" id="ARBA00004141"/>
    </source>
</evidence>
<evidence type="ECO:0000313" key="11">
    <source>
        <dbReference type="Proteomes" id="UP000717996"/>
    </source>
</evidence>
<protein>
    <recommendedName>
        <fullName evidence="9">Wax synthase domain-containing protein</fullName>
    </recommendedName>
</protein>
<dbReference type="PANTHER" id="PTHR31595:SF57">
    <property type="entry name" value="OS04G0481900 PROTEIN"/>
    <property type="match status" value="1"/>
</dbReference>
<dbReference type="EMBL" id="JAANIT010000262">
    <property type="protein sequence ID" value="KAG1549732.1"/>
    <property type="molecule type" value="Genomic_DNA"/>
</dbReference>
<sequence>MAESINDLWSNRWQQLYKLTWVAIPFRPTRIIATRILSKIMNNPTFVALFFAITSVFAVSGLMHEYSVAGVLGWSTYRQSVIGEQMIFFLLNAAAVIGELALEKMLTDRLSPGFRSSYLARTLKYTWTIGFGYLTYYYVMNGFIACEFYLEAPVRIIGPHIIKTVRKMPAVLQYFGSYASQTMII</sequence>
<dbReference type="GO" id="GO:0006629">
    <property type="term" value="P:lipid metabolic process"/>
    <property type="evidence" value="ECO:0007669"/>
    <property type="project" value="InterPro"/>
</dbReference>
<dbReference type="PANTHER" id="PTHR31595">
    <property type="entry name" value="LONG-CHAIN-ALCOHOL O-FATTY-ACYLTRANSFERASE 3-RELATED"/>
    <property type="match status" value="1"/>
</dbReference>
<evidence type="ECO:0000259" key="9">
    <source>
        <dbReference type="Pfam" id="PF13813"/>
    </source>
</evidence>
<dbReference type="InterPro" id="IPR044851">
    <property type="entry name" value="Wax_synthase"/>
</dbReference>
<evidence type="ECO:0000256" key="7">
    <source>
        <dbReference type="ARBA" id="ARBA00023136"/>
    </source>
</evidence>
<feature type="transmembrane region" description="Helical" evidence="8">
    <location>
        <begin position="82"/>
        <end position="102"/>
    </location>
</feature>
<dbReference type="GO" id="GO:0008374">
    <property type="term" value="F:O-acyltransferase activity"/>
    <property type="evidence" value="ECO:0007669"/>
    <property type="project" value="InterPro"/>
</dbReference>
<dbReference type="AlphaFoldDB" id="A0A9P7CEZ3"/>
<keyword evidence="7 8" id="KW-0472">Membrane</keyword>